<name>A0A9W9IK54_9EURO</name>
<dbReference type="Proteomes" id="UP001146351">
    <property type="component" value="Unassembled WGS sequence"/>
</dbReference>
<dbReference type="Gene3D" id="3.10.110.10">
    <property type="entry name" value="Ubiquitin Conjugating Enzyme"/>
    <property type="match status" value="1"/>
</dbReference>
<gene>
    <name evidence="3" type="ORF">N7492_003823</name>
</gene>
<dbReference type="Pfam" id="PF00179">
    <property type="entry name" value="UQ_con"/>
    <property type="match status" value="1"/>
</dbReference>
<feature type="compositionally biased region" description="Polar residues" evidence="1">
    <location>
        <begin position="306"/>
        <end position="316"/>
    </location>
</feature>
<sequence>MPSNLRRLAADHAALHSSHLPPYYLLPPDDGRFAAADDLSQLTVLLTGPPGTPYAQGLWRLHLKMPEDYPHSPPKATFRTRIWHPNMEELTGAVCVDTLKRDWDSKLTLRDVLITISCLLIHPNPDSALNSSAGNLLREDYEAFAHQAKLMASIHAPIPTALRSAVQEAQSRGDDVRSSSREKGDETQYQRPRKQQRIHRGTPKKTARRTSSPTHFPHAARDLTDVGQRTSEDENMGDSENDDPASASKENNPSLSPTPVRLAPSQRKNALGKRPLSILAMPYPEDPDTEMMLVDSDPEPGPEISPASSTSEQNIAANALYSRKSASPQRKPPKLPLRRGNNTPTRLRPDLPIYEDVPDRTRSDSARGFNGIDKRHYPEIHNTNPPPAVPSGHRQNGFPAATPQPGLHPPKVPKKGFGGPRKAGAPRPKPRIGVRRL</sequence>
<evidence type="ECO:0000256" key="1">
    <source>
        <dbReference type="SAM" id="MobiDB-lite"/>
    </source>
</evidence>
<feature type="domain" description="UBC core" evidence="2">
    <location>
        <begin position="3"/>
        <end position="157"/>
    </location>
</feature>
<feature type="compositionally biased region" description="Basic and acidic residues" evidence="1">
    <location>
        <begin position="171"/>
        <end position="188"/>
    </location>
</feature>
<dbReference type="InterPro" id="IPR000608">
    <property type="entry name" value="UBC"/>
</dbReference>
<proteinExistence type="predicted"/>
<dbReference type="FunFam" id="3.10.110.10:FF:000077">
    <property type="entry name" value="Ubiquitin conjugating enzyme E2"/>
    <property type="match status" value="1"/>
</dbReference>
<dbReference type="AlphaFoldDB" id="A0A9W9IK54"/>
<feature type="compositionally biased region" description="Basic residues" evidence="1">
    <location>
        <begin position="428"/>
        <end position="437"/>
    </location>
</feature>
<feature type="region of interest" description="Disordered" evidence="1">
    <location>
        <begin position="164"/>
        <end position="437"/>
    </location>
</feature>
<reference evidence="3" key="1">
    <citation type="submission" date="2022-11" db="EMBL/GenBank/DDBJ databases">
        <authorList>
            <person name="Petersen C."/>
        </authorList>
    </citation>
    <scope>NUCLEOTIDE SEQUENCE</scope>
    <source>
        <strain evidence="3">IBT 21917</strain>
    </source>
</reference>
<dbReference type="SMART" id="SM00212">
    <property type="entry name" value="UBCc"/>
    <property type="match status" value="1"/>
</dbReference>
<evidence type="ECO:0000259" key="2">
    <source>
        <dbReference type="PROSITE" id="PS50127"/>
    </source>
</evidence>
<feature type="compositionally biased region" description="Basic residues" evidence="1">
    <location>
        <begin position="191"/>
        <end position="208"/>
    </location>
</feature>
<dbReference type="SUPFAM" id="SSF54495">
    <property type="entry name" value="UBC-like"/>
    <property type="match status" value="1"/>
</dbReference>
<feature type="compositionally biased region" description="Polar residues" evidence="1">
    <location>
        <begin position="248"/>
        <end position="257"/>
    </location>
</feature>
<comment type="caution">
    <text evidence="3">The sequence shown here is derived from an EMBL/GenBank/DDBJ whole genome shotgun (WGS) entry which is preliminary data.</text>
</comment>
<accession>A0A9W9IK54</accession>
<keyword evidence="4" id="KW-1185">Reference proteome</keyword>
<organism evidence="3 4">
    <name type="scientific">Penicillium capsulatum</name>
    <dbReference type="NCBI Taxonomy" id="69766"/>
    <lineage>
        <taxon>Eukaryota</taxon>
        <taxon>Fungi</taxon>
        <taxon>Dikarya</taxon>
        <taxon>Ascomycota</taxon>
        <taxon>Pezizomycotina</taxon>
        <taxon>Eurotiomycetes</taxon>
        <taxon>Eurotiomycetidae</taxon>
        <taxon>Eurotiales</taxon>
        <taxon>Aspergillaceae</taxon>
        <taxon>Penicillium</taxon>
    </lineage>
</organism>
<dbReference type="InterPro" id="IPR016135">
    <property type="entry name" value="UBQ-conjugating_enzyme/RWD"/>
</dbReference>
<evidence type="ECO:0000313" key="3">
    <source>
        <dbReference type="EMBL" id="KAJ5180613.1"/>
    </source>
</evidence>
<evidence type="ECO:0000313" key="4">
    <source>
        <dbReference type="Proteomes" id="UP001146351"/>
    </source>
</evidence>
<dbReference type="OrthoDB" id="10069349at2759"/>
<protein>
    <submittedName>
        <fullName evidence="3">Ubiquitin-conjugating enzyme E2</fullName>
    </submittedName>
</protein>
<dbReference type="PANTHER" id="PTHR24068">
    <property type="entry name" value="UBIQUITIN-CONJUGATING ENZYME E2"/>
    <property type="match status" value="1"/>
</dbReference>
<reference evidence="3" key="2">
    <citation type="journal article" date="2023" name="IMA Fungus">
        <title>Comparative genomic study of the Penicillium genus elucidates a diverse pangenome and 15 lateral gene transfer events.</title>
        <authorList>
            <person name="Petersen C."/>
            <person name="Sorensen T."/>
            <person name="Nielsen M.R."/>
            <person name="Sondergaard T.E."/>
            <person name="Sorensen J.L."/>
            <person name="Fitzpatrick D.A."/>
            <person name="Frisvad J.C."/>
            <person name="Nielsen K.L."/>
        </authorList>
    </citation>
    <scope>NUCLEOTIDE SEQUENCE</scope>
    <source>
        <strain evidence="3">IBT 21917</strain>
    </source>
</reference>
<dbReference type="CDD" id="cd23804">
    <property type="entry name" value="UBCc_UBE2S"/>
    <property type="match status" value="1"/>
</dbReference>
<dbReference type="EMBL" id="JAPQKO010000002">
    <property type="protein sequence ID" value="KAJ5180613.1"/>
    <property type="molecule type" value="Genomic_DNA"/>
</dbReference>
<feature type="compositionally biased region" description="Acidic residues" evidence="1">
    <location>
        <begin position="233"/>
        <end position="243"/>
    </location>
</feature>
<dbReference type="PROSITE" id="PS50127">
    <property type="entry name" value="UBC_2"/>
    <property type="match status" value="1"/>
</dbReference>